<feature type="transmembrane region" description="Helical" evidence="1">
    <location>
        <begin position="45"/>
        <end position="65"/>
    </location>
</feature>
<feature type="transmembrane region" description="Helical" evidence="1">
    <location>
        <begin position="21"/>
        <end position="39"/>
    </location>
</feature>
<dbReference type="EMBL" id="CP046996">
    <property type="protein sequence ID" value="QGZ99772.1"/>
    <property type="molecule type" value="Genomic_DNA"/>
</dbReference>
<proteinExistence type="predicted"/>
<evidence type="ECO:0000313" key="3">
    <source>
        <dbReference type="Proteomes" id="UP000430508"/>
    </source>
</evidence>
<dbReference type="CDD" id="cd20335">
    <property type="entry name" value="BRcat_RBR"/>
    <property type="match status" value="1"/>
</dbReference>
<accession>A0A857DG27</accession>
<evidence type="ECO:0000256" key="1">
    <source>
        <dbReference type="SAM" id="Phobius"/>
    </source>
</evidence>
<keyword evidence="1" id="KW-0812">Transmembrane</keyword>
<dbReference type="RefSeq" id="WP_019225716.1">
    <property type="nucleotide sequence ID" value="NZ_CP046996.1"/>
</dbReference>
<name>A0A857DG27_9FIRM</name>
<reference evidence="2 3" key="1">
    <citation type="submission" date="2019-12" db="EMBL/GenBank/DDBJ databases">
        <title>Sequence classification of anaerobic respiratory reductive dehalogenases: First we see many, then we see few.</title>
        <authorList>
            <person name="Molenda O."/>
            <person name="Puentes Jacome L.A."/>
            <person name="Cao X."/>
            <person name="Nesbo C.L."/>
            <person name="Tang S."/>
            <person name="Morson N."/>
            <person name="Patron J."/>
            <person name="Lomheim L."/>
            <person name="Wishart D.S."/>
            <person name="Edwards E.A."/>
        </authorList>
    </citation>
    <scope>NUCLEOTIDE SEQUENCE [LARGE SCALE GENOMIC DNA]</scope>
    <source>
        <strain evidence="2 3">12DCA</strain>
    </source>
</reference>
<evidence type="ECO:0008006" key="4">
    <source>
        <dbReference type="Google" id="ProtNLM"/>
    </source>
</evidence>
<sequence>MGNLKNKLTRLMIGRYGIDQLYYALLGVWFVLLIANTFIRSGIISILMGAVLAGMIFRTLSRNIYKRRQENDKFMKMWNRIKAEGSLTMRRIKEIKTHRFRKCPHCKRVLRLPRRKGKHTVKCPCCHHEFELCIRL</sequence>
<keyword evidence="1" id="KW-0472">Membrane</keyword>
<dbReference type="AlphaFoldDB" id="A0A857DG27"/>
<organism evidence="2 3">
    <name type="scientific">Dehalobacter restrictus</name>
    <dbReference type="NCBI Taxonomy" id="55583"/>
    <lineage>
        <taxon>Bacteria</taxon>
        <taxon>Bacillati</taxon>
        <taxon>Bacillota</taxon>
        <taxon>Clostridia</taxon>
        <taxon>Eubacteriales</taxon>
        <taxon>Desulfitobacteriaceae</taxon>
        <taxon>Dehalobacter</taxon>
    </lineage>
</organism>
<gene>
    <name evidence="2" type="ORF">GQ588_03470</name>
</gene>
<dbReference type="Proteomes" id="UP000430508">
    <property type="component" value="Chromosome"/>
</dbReference>
<evidence type="ECO:0000313" key="2">
    <source>
        <dbReference type="EMBL" id="QGZ99772.1"/>
    </source>
</evidence>
<keyword evidence="1" id="KW-1133">Transmembrane helix</keyword>
<protein>
    <recommendedName>
        <fullName evidence="4">Zn-finger containing protein</fullName>
    </recommendedName>
</protein>